<reference evidence="2" key="1">
    <citation type="submission" date="2020-05" db="EMBL/GenBank/DDBJ databases">
        <title>Mycena genomes resolve the evolution of fungal bioluminescence.</title>
        <authorList>
            <person name="Tsai I.J."/>
        </authorList>
    </citation>
    <scope>NUCLEOTIDE SEQUENCE</scope>
    <source>
        <strain evidence="2">CCC161011</strain>
    </source>
</reference>
<evidence type="ECO:0000313" key="2">
    <source>
        <dbReference type="EMBL" id="KAF7371952.1"/>
    </source>
</evidence>
<name>A0A8H7DG71_9AGAR</name>
<dbReference type="OrthoDB" id="3010969at2759"/>
<evidence type="ECO:0000256" key="1">
    <source>
        <dbReference type="SAM" id="MobiDB-lite"/>
    </source>
</evidence>
<keyword evidence="3" id="KW-1185">Reference proteome</keyword>
<dbReference type="EMBL" id="JACAZI010000001">
    <property type="protein sequence ID" value="KAF7371952.1"/>
    <property type="molecule type" value="Genomic_DNA"/>
</dbReference>
<dbReference type="Proteomes" id="UP000620124">
    <property type="component" value="Unassembled WGS sequence"/>
</dbReference>
<organism evidence="2 3">
    <name type="scientific">Mycena venus</name>
    <dbReference type="NCBI Taxonomy" id="2733690"/>
    <lineage>
        <taxon>Eukaryota</taxon>
        <taxon>Fungi</taxon>
        <taxon>Dikarya</taxon>
        <taxon>Basidiomycota</taxon>
        <taxon>Agaricomycotina</taxon>
        <taxon>Agaricomycetes</taxon>
        <taxon>Agaricomycetidae</taxon>
        <taxon>Agaricales</taxon>
        <taxon>Marasmiineae</taxon>
        <taxon>Mycenaceae</taxon>
        <taxon>Mycena</taxon>
    </lineage>
</organism>
<proteinExistence type="predicted"/>
<gene>
    <name evidence="2" type="ORF">MVEN_00053200</name>
</gene>
<sequence>MAEMIVADCKVKAQNRLYNNPPLDIPCKCLSCTTDPPPQPRDDWNCSGCIPETIAPLPKRSPPSKPGAAIPKRKRLTRLQKEHVTRRLQEFQIEIWRQTDITLRSFLPPEVFLPTHLIKHILDIYITLDSLEALNEVVKDYKYLTTHQHQLLDFLLKLKPEFKRVADDRKAELAAAKAFKKRAAPRSEREDSSGASDEEGSDSNGEEVDPPPAAGTEHSAPRF</sequence>
<dbReference type="AlphaFoldDB" id="A0A8H7DG71"/>
<accession>A0A8H7DG71</accession>
<protein>
    <submittedName>
        <fullName evidence="2">Uncharacterized protein</fullName>
    </submittedName>
</protein>
<evidence type="ECO:0000313" key="3">
    <source>
        <dbReference type="Proteomes" id="UP000620124"/>
    </source>
</evidence>
<feature type="region of interest" description="Disordered" evidence="1">
    <location>
        <begin position="177"/>
        <end position="223"/>
    </location>
</feature>
<feature type="compositionally biased region" description="Acidic residues" evidence="1">
    <location>
        <begin position="196"/>
        <end position="209"/>
    </location>
</feature>
<comment type="caution">
    <text evidence="2">The sequence shown here is derived from an EMBL/GenBank/DDBJ whole genome shotgun (WGS) entry which is preliminary data.</text>
</comment>